<feature type="region of interest" description="Disordered" evidence="1">
    <location>
        <begin position="1"/>
        <end position="44"/>
    </location>
</feature>
<dbReference type="AlphaFoldDB" id="A0A0D1YKV0"/>
<dbReference type="Proteomes" id="UP000053259">
    <property type="component" value="Unassembled WGS sequence"/>
</dbReference>
<accession>A0A0D1YKV0</accession>
<dbReference type="HOGENOM" id="CLU_2348278_0_0_1"/>
<organism evidence="2 3">
    <name type="scientific">Verruconis gallopava</name>
    <dbReference type="NCBI Taxonomy" id="253628"/>
    <lineage>
        <taxon>Eukaryota</taxon>
        <taxon>Fungi</taxon>
        <taxon>Dikarya</taxon>
        <taxon>Ascomycota</taxon>
        <taxon>Pezizomycotina</taxon>
        <taxon>Dothideomycetes</taxon>
        <taxon>Pleosporomycetidae</taxon>
        <taxon>Venturiales</taxon>
        <taxon>Sympoventuriaceae</taxon>
        <taxon>Verruconis</taxon>
    </lineage>
</organism>
<name>A0A0D1YKV0_9PEZI</name>
<keyword evidence="3" id="KW-1185">Reference proteome</keyword>
<proteinExistence type="predicted"/>
<gene>
    <name evidence="2" type="ORF">PV09_07205</name>
</gene>
<evidence type="ECO:0000256" key="1">
    <source>
        <dbReference type="SAM" id="MobiDB-lite"/>
    </source>
</evidence>
<dbReference type="EMBL" id="KN847555">
    <property type="protein sequence ID" value="KIW01447.1"/>
    <property type="molecule type" value="Genomic_DNA"/>
</dbReference>
<reference evidence="2 3" key="1">
    <citation type="submission" date="2015-01" db="EMBL/GenBank/DDBJ databases">
        <title>The Genome Sequence of Ochroconis gallopava CBS43764.</title>
        <authorList>
            <consortium name="The Broad Institute Genomics Platform"/>
            <person name="Cuomo C."/>
            <person name="de Hoog S."/>
            <person name="Gorbushina A."/>
            <person name="Stielow B."/>
            <person name="Teixiera M."/>
            <person name="Abouelleil A."/>
            <person name="Chapman S.B."/>
            <person name="Priest M."/>
            <person name="Young S.K."/>
            <person name="Wortman J."/>
            <person name="Nusbaum C."/>
            <person name="Birren B."/>
        </authorList>
    </citation>
    <scope>NUCLEOTIDE SEQUENCE [LARGE SCALE GENOMIC DNA]</scope>
    <source>
        <strain evidence="2 3">CBS 43764</strain>
    </source>
</reference>
<sequence>MHEDPATESKGSLDVPDEQDDGSPATKSSATANIWAKPMPDPAYDPGEQVFVSALCTDGKMRRVEAKILERREQGQRWEYKLATPAENRWYKENEIE</sequence>
<dbReference type="GeneID" id="27315178"/>
<protein>
    <submittedName>
        <fullName evidence="2">Uncharacterized protein</fullName>
    </submittedName>
</protein>
<dbReference type="RefSeq" id="XP_016211316.1">
    <property type="nucleotide sequence ID" value="XM_016360944.1"/>
</dbReference>
<dbReference type="VEuPathDB" id="FungiDB:PV09_07205"/>
<dbReference type="InParanoid" id="A0A0D1YKV0"/>
<evidence type="ECO:0000313" key="3">
    <source>
        <dbReference type="Proteomes" id="UP000053259"/>
    </source>
</evidence>
<evidence type="ECO:0000313" key="2">
    <source>
        <dbReference type="EMBL" id="KIW01447.1"/>
    </source>
</evidence>